<keyword evidence="4" id="KW-0808">Transferase</keyword>
<feature type="transmembrane region" description="Helical" evidence="2">
    <location>
        <begin position="22"/>
        <end position="41"/>
    </location>
</feature>
<sequence>MYIAPPIFDARKSGLSFAKRTYLPRVAGLGLGFICVCASLYPLAPPTAVWLLLAFHGFLWPHLAYRLACRAKDPFKAEIRNLLIDSAFGGFWAAMMAFNALPAIVILSMMSMNNIASAGNALFVKGLAIQLAAAALTGALLGFPFHPHSTPLQIYLCLPMIYLYPTLLGLVTYRTAKRLAEKKTGAATHQHPRWADRLVQPPPLGASAASPVRQLPPLPGQRHADPDGYRSFQNHQRYFRPCAGG</sequence>
<keyword evidence="2" id="KW-0472">Membrane</keyword>
<dbReference type="EC" id="2.7.7.65" evidence="4"/>
<keyword evidence="2" id="KW-1133">Transmembrane helix</keyword>
<gene>
    <name evidence="4" type="primary">adrA_2</name>
    <name evidence="4" type="ORF">PWN146_00596</name>
</gene>
<feature type="transmembrane region" description="Helical" evidence="2">
    <location>
        <begin position="48"/>
        <end position="68"/>
    </location>
</feature>
<keyword evidence="4" id="KW-0548">Nucleotidyltransferase</keyword>
<feature type="region of interest" description="Disordered" evidence="1">
    <location>
        <begin position="206"/>
        <end position="230"/>
    </location>
</feature>
<reference evidence="4" key="1">
    <citation type="submission" date="2016-05" db="EMBL/GenBank/DDBJ databases">
        <authorList>
            <person name="Cock P.J.A."/>
            <person name="Cock P.J.A."/>
        </authorList>
    </citation>
    <scope>NUCLEOTIDE SEQUENCE</scope>
    <source>
        <strain evidence="4">PWN146_assembly</strain>
    </source>
</reference>
<dbReference type="AlphaFoldDB" id="A0A1C3HA61"/>
<accession>A0A1C3HA61</accession>
<feature type="transmembrane region" description="Helical" evidence="2">
    <location>
        <begin position="88"/>
        <end position="110"/>
    </location>
</feature>
<evidence type="ECO:0000256" key="2">
    <source>
        <dbReference type="SAM" id="Phobius"/>
    </source>
</evidence>
<evidence type="ECO:0000259" key="3">
    <source>
        <dbReference type="Pfam" id="PF05230"/>
    </source>
</evidence>
<dbReference type="EMBL" id="LT575490">
    <property type="protein sequence ID" value="SAY41930.1"/>
    <property type="molecule type" value="Genomic_DNA"/>
</dbReference>
<evidence type="ECO:0000313" key="4">
    <source>
        <dbReference type="EMBL" id="SAY41930.1"/>
    </source>
</evidence>
<organism evidence="4">
    <name type="scientific">Serratia marcescens</name>
    <dbReference type="NCBI Taxonomy" id="615"/>
    <lineage>
        <taxon>Bacteria</taxon>
        <taxon>Pseudomonadati</taxon>
        <taxon>Pseudomonadota</taxon>
        <taxon>Gammaproteobacteria</taxon>
        <taxon>Enterobacterales</taxon>
        <taxon>Yersiniaceae</taxon>
        <taxon>Serratia</taxon>
    </lineage>
</organism>
<feature type="transmembrane region" description="Helical" evidence="2">
    <location>
        <begin position="152"/>
        <end position="173"/>
    </location>
</feature>
<dbReference type="GO" id="GO:0052621">
    <property type="term" value="F:diguanylate cyclase activity"/>
    <property type="evidence" value="ECO:0007669"/>
    <property type="project" value="UniProtKB-EC"/>
</dbReference>
<proteinExistence type="predicted"/>
<evidence type="ECO:0000256" key="1">
    <source>
        <dbReference type="SAM" id="MobiDB-lite"/>
    </source>
</evidence>
<name>A0A1C3HA61_SERMA</name>
<keyword evidence="2" id="KW-0812">Transmembrane</keyword>
<protein>
    <submittedName>
        <fullName evidence="4">Putative diguanylate cyclase AdrA</fullName>
        <ecNumber evidence="4">2.7.7.65</ecNumber>
    </submittedName>
</protein>
<feature type="domain" description="MASE2" evidence="3">
    <location>
        <begin position="20"/>
        <end position="107"/>
    </location>
</feature>
<dbReference type="Pfam" id="PF05230">
    <property type="entry name" value="MASE2"/>
    <property type="match status" value="1"/>
</dbReference>
<dbReference type="InterPro" id="IPR007894">
    <property type="entry name" value="MASE2"/>
</dbReference>